<evidence type="ECO:0000256" key="2">
    <source>
        <dbReference type="ARBA" id="ARBA00022679"/>
    </source>
</evidence>
<reference evidence="4" key="2">
    <citation type="journal article" date="2021" name="PeerJ">
        <title>Extensive microbial diversity within the chicken gut microbiome revealed by metagenomics and culture.</title>
        <authorList>
            <person name="Gilroy R."/>
            <person name="Ravi A."/>
            <person name="Getino M."/>
            <person name="Pursley I."/>
            <person name="Horton D.L."/>
            <person name="Alikhan N.F."/>
            <person name="Baker D."/>
            <person name="Gharbi K."/>
            <person name="Hall N."/>
            <person name="Watson M."/>
            <person name="Adriaenssens E.M."/>
            <person name="Foster-Nyarko E."/>
            <person name="Jarju S."/>
            <person name="Secka A."/>
            <person name="Antonio M."/>
            <person name="Oren A."/>
            <person name="Chaudhuri R.R."/>
            <person name="La Ragione R."/>
            <person name="Hildebrand F."/>
            <person name="Pallen M.J."/>
        </authorList>
    </citation>
    <scope>NUCLEOTIDE SEQUENCE</scope>
    <source>
        <strain evidence="4">B2-16538</strain>
    </source>
</reference>
<dbReference type="EMBL" id="JADILX010000079">
    <property type="protein sequence ID" value="MBO8485750.1"/>
    <property type="molecule type" value="Genomic_DNA"/>
</dbReference>
<evidence type="ECO:0000259" key="3">
    <source>
        <dbReference type="Pfam" id="PF00535"/>
    </source>
</evidence>
<keyword evidence="2" id="KW-0808">Transferase</keyword>
<feature type="domain" description="Glycosyltransferase 2-like" evidence="3">
    <location>
        <begin position="12"/>
        <end position="137"/>
    </location>
</feature>
<evidence type="ECO:0000256" key="1">
    <source>
        <dbReference type="ARBA" id="ARBA00022676"/>
    </source>
</evidence>
<evidence type="ECO:0000313" key="5">
    <source>
        <dbReference type="Proteomes" id="UP000823750"/>
    </source>
</evidence>
<organism evidence="4 5">
    <name type="scientific">Candidatus Cryptobacteroides excrementavium</name>
    <dbReference type="NCBI Taxonomy" id="2840759"/>
    <lineage>
        <taxon>Bacteria</taxon>
        <taxon>Pseudomonadati</taxon>
        <taxon>Bacteroidota</taxon>
        <taxon>Bacteroidia</taxon>
        <taxon>Bacteroidales</taxon>
        <taxon>Candidatus Cryptobacteroides</taxon>
    </lineage>
</organism>
<accession>A0A9D9NRE5</accession>
<dbReference type="Gene3D" id="3.90.550.10">
    <property type="entry name" value="Spore Coat Polysaccharide Biosynthesis Protein SpsA, Chain A"/>
    <property type="match status" value="1"/>
</dbReference>
<dbReference type="AlphaFoldDB" id="A0A9D9NRE5"/>
<gene>
    <name evidence="4" type="ORF">IAB78_04935</name>
</gene>
<dbReference type="CDD" id="cd00761">
    <property type="entry name" value="Glyco_tranf_GTA_type"/>
    <property type="match status" value="1"/>
</dbReference>
<dbReference type="InterPro" id="IPR001173">
    <property type="entry name" value="Glyco_trans_2-like"/>
</dbReference>
<dbReference type="SUPFAM" id="SSF53448">
    <property type="entry name" value="Nucleotide-diphospho-sugar transferases"/>
    <property type="match status" value="1"/>
</dbReference>
<reference evidence="4" key="1">
    <citation type="submission" date="2020-10" db="EMBL/GenBank/DDBJ databases">
        <authorList>
            <person name="Gilroy R."/>
        </authorList>
    </citation>
    <scope>NUCLEOTIDE SEQUENCE</scope>
    <source>
        <strain evidence="4">B2-16538</strain>
    </source>
</reference>
<dbReference type="GO" id="GO:0016758">
    <property type="term" value="F:hexosyltransferase activity"/>
    <property type="evidence" value="ECO:0007669"/>
    <property type="project" value="UniProtKB-ARBA"/>
</dbReference>
<evidence type="ECO:0000313" key="4">
    <source>
        <dbReference type="EMBL" id="MBO8485750.1"/>
    </source>
</evidence>
<keyword evidence="1" id="KW-0328">Glycosyltransferase</keyword>
<dbReference type="PANTHER" id="PTHR22916">
    <property type="entry name" value="GLYCOSYLTRANSFERASE"/>
    <property type="match status" value="1"/>
</dbReference>
<comment type="caution">
    <text evidence="4">The sequence shown here is derived from an EMBL/GenBank/DDBJ whole genome shotgun (WGS) entry which is preliminary data.</text>
</comment>
<dbReference type="PANTHER" id="PTHR22916:SF51">
    <property type="entry name" value="GLYCOSYLTRANSFERASE EPSH-RELATED"/>
    <property type="match status" value="1"/>
</dbReference>
<dbReference type="InterPro" id="IPR029044">
    <property type="entry name" value="Nucleotide-diphossugar_trans"/>
</dbReference>
<name>A0A9D9NRE5_9BACT</name>
<sequence length="314" mass="35701">MDNTCTYTPLVSVIVPVYNAAQTLERCVEGILAQSFSDFELILVDDGSTDASGAICAAYSDADSRVVVVSQPNKGVSAARNAGLDRARGRYVAFCDSDDTVKDYWLSSMVAVAEKAGMIVCGYNILRPGEHEWTQETLGHTEIFTDDDVLLETLLGKRLFQFIWNKLFKMSLIRESGLKFDESFTIFEDEYFVLGYIRLVHRVICIPECGYNYWCPPDFMKKYDFGIDSFQSVVERIYEIVKDVPGRLHLPSVVYWYKVALGRYVSSHTYRQSAGYLQFAKRLADTFNDGPMSHLSVRILPPRLLYWLLRAKSI</sequence>
<dbReference type="Proteomes" id="UP000823750">
    <property type="component" value="Unassembled WGS sequence"/>
</dbReference>
<proteinExistence type="predicted"/>
<protein>
    <submittedName>
        <fullName evidence="4">Glycosyltransferase family 2 protein</fullName>
    </submittedName>
</protein>
<dbReference type="Pfam" id="PF00535">
    <property type="entry name" value="Glycos_transf_2"/>
    <property type="match status" value="1"/>
</dbReference>